<protein>
    <submittedName>
        <fullName evidence="2">Uncharacterized protein</fullName>
    </submittedName>
</protein>
<sequence length="92" mass="10406">MSTITLLWTVWAFLFLSTTALMVYRGLLTRGEEDQIFLDENILGEEKRRQDDIQRRIQFLKPFVAFAGGTTIALSAALLGIYVVNAIQVLRG</sequence>
<feature type="transmembrane region" description="Helical" evidence="1">
    <location>
        <begin position="63"/>
        <end position="84"/>
    </location>
</feature>
<accession>A0A5B9EBN4</accession>
<evidence type="ECO:0000256" key="1">
    <source>
        <dbReference type="SAM" id="Phobius"/>
    </source>
</evidence>
<dbReference type="Proteomes" id="UP000321820">
    <property type="component" value="Chromosome"/>
</dbReference>
<keyword evidence="1" id="KW-0812">Transmembrane</keyword>
<organism evidence="2 3">
    <name type="scientific">Terriglobus albidus</name>
    <dbReference type="NCBI Taxonomy" id="1592106"/>
    <lineage>
        <taxon>Bacteria</taxon>
        <taxon>Pseudomonadati</taxon>
        <taxon>Acidobacteriota</taxon>
        <taxon>Terriglobia</taxon>
        <taxon>Terriglobales</taxon>
        <taxon>Acidobacteriaceae</taxon>
        <taxon>Terriglobus</taxon>
    </lineage>
</organism>
<keyword evidence="1" id="KW-0472">Membrane</keyword>
<dbReference type="AlphaFoldDB" id="A0A5B9EBN4"/>
<evidence type="ECO:0000313" key="2">
    <source>
        <dbReference type="EMBL" id="QEE28100.1"/>
    </source>
</evidence>
<dbReference type="OrthoDB" id="121416at2"/>
<evidence type="ECO:0000313" key="3">
    <source>
        <dbReference type="Proteomes" id="UP000321820"/>
    </source>
</evidence>
<dbReference type="EMBL" id="CP042806">
    <property type="protein sequence ID" value="QEE28100.1"/>
    <property type="molecule type" value="Genomic_DNA"/>
</dbReference>
<keyword evidence="3" id="KW-1185">Reference proteome</keyword>
<keyword evidence="1" id="KW-1133">Transmembrane helix</keyword>
<reference evidence="2 3" key="1">
    <citation type="submission" date="2019-08" db="EMBL/GenBank/DDBJ databases">
        <title>Complete genome sequence of Terriglobus albidus strain ORNL.</title>
        <authorList>
            <person name="Podar M."/>
        </authorList>
    </citation>
    <scope>NUCLEOTIDE SEQUENCE [LARGE SCALE GENOMIC DNA]</scope>
    <source>
        <strain evidence="2 3">ORNL</strain>
    </source>
</reference>
<name>A0A5B9EBN4_9BACT</name>
<gene>
    <name evidence="2" type="ORF">FTW19_08910</name>
</gene>
<dbReference type="KEGG" id="talb:FTW19_08910"/>
<feature type="transmembrane region" description="Helical" evidence="1">
    <location>
        <begin position="6"/>
        <end position="24"/>
    </location>
</feature>
<proteinExistence type="predicted"/>
<dbReference type="RefSeq" id="WP_147647292.1">
    <property type="nucleotide sequence ID" value="NZ_CP042806.1"/>
</dbReference>